<protein>
    <submittedName>
        <fullName evidence="6">Cobalt ABC transporter permease</fullName>
    </submittedName>
</protein>
<reference evidence="6 7" key="1">
    <citation type="submission" date="2017-05" db="EMBL/GenBank/DDBJ databases">
        <title>Vagococcus spp. assemblies.</title>
        <authorList>
            <person name="Gulvik C.A."/>
        </authorList>
    </citation>
    <scope>NUCLEOTIDE SEQUENCE [LARGE SCALE GENOMIC DNA]</scope>
    <source>
        <strain evidence="6 7">SS1714</strain>
    </source>
</reference>
<evidence type="ECO:0000256" key="3">
    <source>
        <dbReference type="ARBA" id="ARBA00022989"/>
    </source>
</evidence>
<gene>
    <name evidence="6" type="ORF">CBF28_03895</name>
</gene>
<feature type="transmembrane region" description="Helical" evidence="5">
    <location>
        <begin position="61"/>
        <end position="80"/>
    </location>
</feature>
<evidence type="ECO:0000256" key="2">
    <source>
        <dbReference type="ARBA" id="ARBA00022692"/>
    </source>
</evidence>
<dbReference type="EMBL" id="NGKB01000003">
    <property type="protein sequence ID" value="RSU16103.1"/>
    <property type="molecule type" value="Genomic_DNA"/>
</dbReference>
<sequence>MIHKRVWSGKELSVNLIKTNTLNLTALIFLFTLEISFTKSLLLNAFIVLLTLFYLIKRKKWIGLIGLFLLPLIPAVSTYWSVMVHGSGSADAWLLFSRTFAFAALGMMFAFGIELEELLLILEQKKVPTSFIYGILVVLNAVPEIKNEIQDLKNASLLRGKRLTVFSPLLYLKTIFVAFNWRNHYTEAIKSRGYEDNVKRKPSKEYVTPKRYILASAMIFIIGNTLMFITI</sequence>
<dbReference type="GO" id="GO:0005886">
    <property type="term" value="C:plasma membrane"/>
    <property type="evidence" value="ECO:0007669"/>
    <property type="project" value="UniProtKB-ARBA"/>
</dbReference>
<feature type="transmembrane region" description="Helical" evidence="5">
    <location>
        <begin position="37"/>
        <end position="56"/>
    </location>
</feature>
<comment type="subcellular location">
    <subcellularLocation>
        <location evidence="1">Membrane</location>
        <topology evidence="1">Multi-pass membrane protein</topology>
    </subcellularLocation>
</comment>
<evidence type="ECO:0000256" key="4">
    <source>
        <dbReference type="ARBA" id="ARBA00023136"/>
    </source>
</evidence>
<dbReference type="InterPro" id="IPR003339">
    <property type="entry name" value="ABC/ECF_trnsptr_transmembrane"/>
</dbReference>
<keyword evidence="2 5" id="KW-0812">Transmembrane</keyword>
<organism evidence="6 7">
    <name type="scientific">Vagococcus carniphilus</name>
    <dbReference type="NCBI Taxonomy" id="218144"/>
    <lineage>
        <taxon>Bacteria</taxon>
        <taxon>Bacillati</taxon>
        <taxon>Bacillota</taxon>
        <taxon>Bacilli</taxon>
        <taxon>Lactobacillales</taxon>
        <taxon>Enterococcaceae</taxon>
        <taxon>Vagococcus</taxon>
    </lineage>
</organism>
<comment type="caution">
    <text evidence="6">The sequence shown here is derived from an EMBL/GenBank/DDBJ whole genome shotgun (WGS) entry which is preliminary data.</text>
</comment>
<dbReference type="Pfam" id="PF02361">
    <property type="entry name" value="CbiQ"/>
    <property type="match status" value="1"/>
</dbReference>
<dbReference type="Proteomes" id="UP000288028">
    <property type="component" value="Unassembled WGS sequence"/>
</dbReference>
<keyword evidence="4 5" id="KW-0472">Membrane</keyword>
<feature type="transmembrane region" description="Helical" evidence="5">
    <location>
        <begin position="212"/>
        <end position="230"/>
    </location>
</feature>
<name>A0A430B743_9ENTE</name>
<evidence type="ECO:0000256" key="5">
    <source>
        <dbReference type="SAM" id="Phobius"/>
    </source>
</evidence>
<dbReference type="OrthoDB" id="92887at2"/>
<feature type="transmembrane region" description="Helical" evidence="5">
    <location>
        <begin position="92"/>
        <end position="115"/>
    </location>
</feature>
<keyword evidence="7" id="KW-1185">Reference proteome</keyword>
<evidence type="ECO:0000256" key="1">
    <source>
        <dbReference type="ARBA" id="ARBA00004141"/>
    </source>
</evidence>
<dbReference type="AlphaFoldDB" id="A0A430B743"/>
<proteinExistence type="predicted"/>
<evidence type="ECO:0000313" key="6">
    <source>
        <dbReference type="EMBL" id="RSU16103.1"/>
    </source>
</evidence>
<keyword evidence="3 5" id="KW-1133">Transmembrane helix</keyword>
<accession>A0A430B743</accession>
<evidence type="ECO:0000313" key="7">
    <source>
        <dbReference type="Proteomes" id="UP000288028"/>
    </source>
</evidence>